<evidence type="ECO:0000313" key="10">
    <source>
        <dbReference type="Proteomes" id="UP001596028"/>
    </source>
</evidence>
<feature type="transmembrane region" description="Helical" evidence="8">
    <location>
        <begin position="98"/>
        <end position="121"/>
    </location>
</feature>
<feature type="transmembrane region" description="Helical" evidence="8">
    <location>
        <begin position="74"/>
        <end position="91"/>
    </location>
</feature>
<comment type="caution">
    <text evidence="9">The sequence shown here is derived from an EMBL/GenBank/DDBJ whole genome shotgun (WGS) entry which is preliminary data.</text>
</comment>
<dbReference type="Proteomes" id="UP001596028">
    <property type="component" value="Unassembled WGS sequence"/>
</dbReference>
<accession>A0ABV9F9G6</accession>
<dbReference type="EMBL" id="JBHSEP010000005">
    <property type="protein sequence ID" value="MFC4598416.1"/>
    <property type="molecule type" value="Genomic_DNA"/>
</dbReference>
<feature type="transmembrane region" description="Helical" evidence="8">
    <location>
        <begin position="207"/>
        <end position="226"/>
    </location>
</feature>
<gene>
    <name evidence="9" type="ORF">ACFO3S_09250</name>
</gene>
<keyword evidence="10" id="KW-1185">Reference proteome</keyword>
<evidence type="ECO:0000256" key="5">
    <source>
        <dbReference type="ARBA" id="ARBA00022692"/>
    </source>
</evidence>
<dbReference type="PANTHER" id="PTHR30472:SF64">
    <property type="entry name" value="IRON(3+)-HYDROXAMATE IMPORT SYSTEM PERMEASE PROTEIN FHUG"/>
    <property type="match status" value="1"/>
</dbReference>
<feature type="transmembrane region" description="Helical" evidence="8">
    <location>
        <begin position="233"/>
        <end position="249"/>
    </location>
</feature>
<feature type="transmembrane region" description="Helical" evidence="8">
    <location>
        <begin position="164"/>
        <end position="187"/>
    </location>
</feature>
<dbReference type="CDD" id="cd06550">
    <property type="entry name" value="TM_ABC_iron-siderophores_like"/>
    <property type="match status" value="1"/>
</dbReference>
<evidence type="ECO:0000313" key="9">
    <source>
        <dbReference type="EMBL" id="MFC4598416.1"/>
    </source>
</evidence>
<feature type="transmembrane region" description="Helical" evidence="8">
    <location>
        <begin position="292"/>
        <end position="317"/>
    </location>
</feature>
<dbReference type="RefSeq" id="WP_378094643.1">
    <property type="nucleotide sequence ID" value="NZ_JBHSEP010000005.1"/>
</dbReference>
<evidence type="ECO:0000256" key="1">
    <source>
        <dbReference type="ARBA" id="ARBA00004651"/>
    </source>
</evidence>
<keyword evidence="3" id="KW-0813">Transport</keyword>
<dbReference type="Gene3D" id="1.10.3470.10">
    <property type="entry name" value="ABC transporter involved in vitamin B12 uptake, BtuC"/>
    <property type="match status" value="1"/>
</dbReference>
<feature type="transmembrane region" description="Helical" evidence="8">
    <location>
        <begin position="127"/>
        <end position="152"/>
    </location>
</feature>
<evidence type="ECO:0000256" key="2">
    <source>
        <dbReference type="ARBA" id="ARBA00007935"/>
    </source>
</evidence>
<keyword evidence="6 8" id="KW-1133">Transmembrane helix</keyword>
<evidence type="ECO:0000256" key="8">
    <source>
        <dbReference type="SAM" id="Phobius"/>
    </source>
</evidence>
<evidence type="ECO:0000256" key="6">
    <source>
        <dbReference type="ARBA" id="ARBA00022989"/>
    </source>
</evidence>
<evidence type="ECO:0000256" key="7">
    <source>
        <dbReference type="ARBA" id="ARBA00023136"/>
    </source>
</evidence>
<reference evidence="10" key="1">
    <citation type="journal article" date="2019" name="Int. J. Syst. Evol. Microbiol.">
        <title>The Global Catalogue of Microorganisms (GCM) 10K type strain sequencing project: providing services to taxonomists for standard genome sequencing and annotation.</title>
        <authorList>
            <consortium name="The Broad Institute Genomics Platform"/>
            <consortium name="The Broad Institute Genome Sequencing Center for Infectious Disease"/>
            <person name="Wu L."/>
            <person name="Ma J."/>
        </authorList>
    </citation>
    <scope>NUCLEOTIDE SEQUENCE [LARGE SCALE GENOMIC DNA]</scope>
    <source>
        <strain evidence="10">CCUG 49571</strain>
    </source>
</reference>
<dbReference type="InterPro" id="IPR000522">
    <property type="entry name" value="ABC_transptr_permease_BtuC"/>
</dbReference>
<comment type="similarity">
    <text evidence="2">Belongs to the binding-protein-dependent transport system permease family. FecCD subfamily.</text>
</comment>
<keyword evidence="4" id="KW-1003">Cell membrane</keyword>
<name>A0ABV9F9G6_9BACL</name>
<dbReference type="PANTHER" id="PTHR30472">
    <property type="entry name" value="FERRIC ENTEROBACTIN TRANSPORT SYSTEM PERMEASE PROTEIN"/>
    <property type="match status" value="1"/>
</dbReference>
<evidence type="ECO:0000256" key="4">
    <source>
        <dbReference type="ARBA" id="ARBA00022475"/>
    </source>
</evidence>
<dbReference type="Pfam" id="PF01032">
    <property type="entry name" value="FecCD"/>
    <property type="match status" value="1"/>
</dbReference>
<dbReference type="InterPro" id="IPR037294">
    <property type="entry name" value="ABC_BtuC-like"/>
</dbReference>
<sequence length="346" mass="36748">MGEYVRLKSPEEIAKRRRNAVVLTILSAGIVGAFILSMNTGYIRLSPADLLRTLFGQGTEQQNLILFDFRLPRIVISILIGAGLALSGCILQSISRNALADAGIIGINSGAGFMILMYVAFFPTITAASAFALPVLAWAGGGVAALLVFAMSYRRHKGLSSNRLILNGIALNSGISALTIVVTLRISPEQYQFVATWMAGSIWGKDWKFVMALLPFICLLLPYVYLKSQTVNVLALGDSLATNLGAAVSREQLLLLGAAVGLAGSCVAVSGSIGFVGLIAPHLAKRLVGQRYQILLPTTVLTGSLLVLVADTLGRWIFQPSEVPAGIVVAVIGAPYFLYLLVRSKG</sequence>
<protein>
    <submittedName>
        <fullName evidence="9">FecCD family ABC transporter permease</fullName>
    </submittedName>
</protein>
<evidence type="ECO:0000256" key="3">
    <source>
        <dbReference type="ARBA" id="ARBA00022448"/>
    </source>
</evidence>
<keyword evidence="5 8" id="KW-0812">Transmembrane</keyword>
<feature type="transmembrane region" description="Helical" evidence="8">
    <location>
        <begin position="255"/>
        <end position="280"/>
    </location>
</feature>
<comment type="subcellular location">
    <subcellularLocation>
        <location evidence="1">Cell membrane</location>
        <topology evidence="1">Multi-pass membrane protein</topology>
    </subcellularLocation>
</comment>
<keyword evidence="7 8" id="KW-0472">Membrane</keyword>
<feature type="transmembrane region" description="Helical" evidence="8">
    <location>
        <begin position="20"/>
        <end position="43"/>
    </location>
</feature>
<dbReference type="SUPFAM" id="SSF81345">
    <property type="entry name" value="ABC transporter involved in vitamin B12 uptake, BtuC"/>
    <property type="match status" value="1"/>
</dbReference>
<proteinExistence type="inferred from homology"/>
<organism evidence="9 10">
    <name type="scientific">Cohnella hongkongensis</name>
    <dbReference type="NCBI Taxonomy" id="178337"/>
    <lineage>
        <taxon>Bacteria</taxon>
        <taxon>Bacillati</taxon>
        <taxon>Bacillota</taxon>
        <taxon>Bacilli</taxon>
        <taxon>Bacillales</taxon>
        <taxon>Paenibacillaceae</taxon>
        <taxon>Cohnella</taxon>
    </lineage>
</organism>
<feature type="transmembrane region" description="Helical" evidence="8">
    <location>
        <begin position="323"/>
        <end position="342"/>
    </location>
</feature>